<keyword evidence="1" id="KW-0472">Membrane</keyword>
<keyword evidence="3" id="KW-1185">Reference proteome</keyword>
<evidence type="ECO:0000256" key="1">
    <source>
        <dbReference type="SAM" id="Phobius"/>
    </source>
</evidence>
<name>A0A8T1NLK9_CARIL</name>
<accession>A0A8T1NLK9</accession>
<protein>
    <submittedName>
        <fullName evidence="2">Uncharacterized protein</fullName>
    </submittedName>
</protein>
<comment type="caution">
    <text evidence="2">The sequence shown here is derived from an EMBL/GenBank/DDBJ whole genome shotgun (WGS) entry which is preliminary data.</text>
</comment>
<feature type="transmembrane region" description="Helical" evidence="1">
    <location>
        <begin position="441"/>
        <end position="462"/>
    </location>
</feature>
<gene>
    <name evidence="2" type="ORF">CIPAW_13G028300</name>
</gene>
<dbReference type="InterPro" id="IPR004158">
    <property type="entry name" value="DUF247_pln"/>
</dbReference>
<dbReference type="PANTHER" id="PTHR31170:SF9">
    <property type="entry name" value="PROTEIN, PUTATIVE (DUF247)-RELATED"/>
    <property type="match status" value="1"/>
</dbReference>
<evidence type="ECO:0000313" key="3">
    <source>
        <dbReference type="Proteomes" id="UP000811609"/>
    </source>
</evidence>
<keyword evidence="1" id="KW-0812">Transmembrane</keyword>
<organism evidence="2 3">
    <name type="scientific">Carya illinoinensis</name>
    <name type="common">Pecan</name>
    <dbReference type="NCBI Taxonomy" id="32201"/>
    <lineage>
        <taxon>Eukaryota</taxon>
        <taxon>Viridiplantae</taxon>
        <taxon>Streptophyta</taxon>
        <taxon>Embryophyta</taxon>
        <taxon>Tracheophyta</taxon>
        <taxon>Spermatophyta</taxon>
        <taxon>Magnoliopsida</taxon>
        <taxon>eudicotyledons</taxon>
        <taxon>Gunneridae</taxon>
        <taxon>Pentapetalae</taxon>
        <taxon>rosids</taxon>
        <taxon>fabids</taxon>
        <taxon>Fagales</taxon>
        <taxon>Juglandaceae</taxon>
        <taxon>Carya</taxon>
    </lineage>
</organism>
<evidence type="ECO:0000313" key="2">
    <source>
        <dbReference type="EMBL" id="KAG6630572.1"/>
    </source>
</evidence>
<dbReference type="PANTHER" id="PTHR31170">
    <property type="entry name" value="BNAC04G53230D PROTEIN"/>
    <property type="match status" value="1"/>
</dbReference>
<dbReference type="Pfam" id="PF03140">
    <property type="entry name" value="DUF247"/>
    <property type="match status" value="1"/>
</dbReference>
<dbReference type="Proteomes" id="UP000811609">
    <property type="component" value="Chromosome 13"/>
</dbReference>
<proteinExistence type="predicted"/>
<sequence length="469" mass="54251">MAEGRPATDSGDKKKQLGCEEFMINIVEDSPDIEPGEWPECCIYRVPELLRRVEKEAYTPKLVHIGPLHYSMQQPKDIEIQKLRYLKGFCDRTKKSKNDLAGIIESDELKIRHCYSETFDQINSVEFVKMILLDATFIIEFILRSRNPKVYEGDHIISKPCLVCHIWPDLILLENQLPYFVLKKLYDFVLDGQENQQGQAPSFLKLACDFVLNNQEYSVPEGKEVKHLTDLLRTYYNLLHLRSKPFDKAGSGPEAEQFDEVCSATKLDEVGVKFKVAPPSRSLLDIKFNKKKCLDRCPWLNFSWLLACFPCLKRFACLERMQPSLEIPRLVIEDVTEGIFRNIMALEQCHYPMEAHFCHYVRLLDSIIDTEKDIELLVEKKIILNGLGSNVAAATFINKLCLQIVADGSCYVDIIKGLRSHYYDHWNRIMATMERFYFGDFWRGAATVIGLLLLVNSLWGFLRPFVLKK</sequence>
<reference evidence="2" key="1">
    <citation type="submission" date="2020-12" db="EMBL/GenBank/DDBJ databases">
        <title>WGS assembly of Carya illinoinensis cv. Pawnee.</title>
        <authorList>
            <person name="Platts A."/>
            <person name="Shu S."/>
            <person name="Wright S."/>
            <person name="Barry K."/>
            <person name="Edger P."/>
            <person name="Pires J.C."/>
            <person name="Schmutz J."/>
        </authorList>
    </citation>
    <scope>NUCLEOTIDE SEQUENCE</scope>
    <source>
        <tissue evidence="2">Leaf</tissue>
    </source>
</reference>
<dbReference type="OrthoDB" id="591587at2759"/>
<dbReference type="AlphaFoldDB" id="A0A8T1NLK9"/>
<dbReference type="EMBL" id="CM031821">
    <property type="protein sequence ID" value="KAG6630572.1"/>
    <property type="molecule type" value="Genomic_DNA"/>
</dbReference>
<keyword evidence="1" id="KW-1133">Transmembrane helix</keyword>